<feature type="compositionally biased region" description="Pro residues" evidence="1">
    <location>
        <begin position="439"/>
        <end position="450"/>
    </location>
</feature>
<dbReference type="SMART" id="SM00513">
    <property type="entry name" value="SAP"/>
    <property type="match status" value="1"/>
</dbReference>
<feature type="compositionally biased region" description="Polar residues" evidence="1">
    <location>
        <begin position="228"/>
        <end position="248"/>
    </location>
</feature>
<dbReference type="PROSITE" id="PS50800">
    <property type="entry name" value="SAP"/>
    <property type="match status" value="1"/>
</dbReference>
<accession>A0A1J7JR20</accession>
<keyword evidence="4" id="KW-1185">Reference proteome</keyword>
<dbReference type="Proteomes" id="UP000182658">
    <property type="component" value="Unassembled WGS sequence"/>
</dbReference>
<proteinExistence type="predicted"/>
<protein>
    <recommendedName>
        <fullName evidence="2">SAP domain-containing protein</fullName>
    </recommendedName>
</protein>
<dbReference type="AlphaFoldDB" id="A0A1J7JR20"/>
<organism evidence="3 4">
    <name type="scientific">Coniochaeta ligniaria NRRL 30616</name>
    <dbReference type="NCBI Taxonomy" id="1408157"/>
    <lineage>
        <taxon>Eukaryota</taxon>
        <taxon>Fungi</taxon>
        <taxon>Dikarya</taxon>
        <taxon>Ascomycota</taxon>
        <taxon>Pezizomycotina</taxon>
        <taxon>Sordariomycetes</taxon>
        <taxon>Sordariomycetidae</taxon>
        <taxon>Coniochaetales</taxon>
        <taxon>Coniochaetaceae</taxon>
        <taxon>Coniochaeta</taxon>
    </lineage>
</organism>
<dbReference type="InterPro" id="IPR034257">
    <property type="entry name" value="Acinus_RRM"/>
</dbReference>
<gene>
    <name evidence="3" type="ORF">CONLIGDRAFT_241328</name>
</gene>
<dbReference type="STRING" id="1408157.A0A1J7JR20"/>
<reference evidence="3 4" key="1">
    <citation type="submission" date="2016-10" db="EMBL/GenBank/DDBJ databases">
        <title>Draft genome sequence of Coniochaeta ligniaria NRRL30616, a lignocellulolytic fungus for bioabatement of inhibitors in plant biomass hydrolysates.</title>
        <authorList>
            <consortium name="DOE Joint Genome Institute"/>
            <person name="Jimenez D.J."/>
            <person name="Hector R.E."/>
            <person name="Riley R."/>
            <person name="Sun H."/>
            <person name="Grigoriev I.V."/>
            <person name="Van Elsas J.D."/>
            <person name="Nichols N.N."/>
        </authorList>
    </citation>
    <scope>NUCLEOTIDE SEQUENCE [LARGE SCALE GENOMIC DNA]</scope>
    <source>
        <strain evidence="3 4">NRRL 30616</strain>
    </source>
</reference>
<feature type="compositionally biased region" description="Polar residues" evidence="1">
    <location>
        <begin position="116"/>
        <end position="138"/>
    </location>
</feature>
<dbReference type="InParanoid" id="A0A1J7JR20"/>
<feature type="compositionally biased region" description="Low complexity" evidence="1">
    <location>
        <begin position="66"/>
        <end position="75"/>
    </location>
</feature>
<feature type="domain" description="SAP" evidence="2">
    <location>
        <begin position="5"/>
        <end position="39"/>
    </location>
</feature>
<feature type="compositionally biased region" description="Basic and acidic residues" evidence="1">
    <location>
        <begin position="253"/>
        <end position="267"/>
    </location>
</feature>
<dbReference type="CDD" id="cd12432">
    <property type="entry name" value="RRM_ACINU"/>
    <property type="match status" value="1"/>
</dbReference>
<feature type="compositionally biased region" description="Basic and acidic residues" evidence="1">
    <location>
        <begin position="197"/>
        <end position="209"/>
    </location>
</feature>
<dbReference type="PANTHER" id="PTHR47031:SF3">
    <property type="entry name" value="SAP DOMAIN-CONTAINING PROTEIN"/>
    <property type="match status" value="1"/>
</dbReference>
<dbReference type="InterPro" id="IPR003034">
    <property type="entry name" value="SAP_dom"/>
</dbReference>
<dbReference type="PANTHER" id="PTHR47031">
    <property type="entry name" value="SAP DNA-BINDING DOMAIN-CONTAINING PROTEIN"/>
    <property type="match status" value="1"/>
</dbReference>
<evidence type="ECO:0000313" key="4">
    <source>
        <dbReference type="Proteomes" id="UP000182658"/>
    </source>
</evidence>
<dbReference type="SUPFAM" id="SSF68906">
    <property type="entry name" value="SAP domain"/>
    <property type="match status" value="1"/>
</dbReference>
<dbReference type="InterPro" id="IPR036361">
    <property type="entry name" value="SAP_dom_sf"/>
</dbReference>
<dbReference type="OrthoDB" id="5348404at2759"/>
<feature type="region of interest" description="Disordered" evidence="1">
    <location>
        <begin position="435"/>
        <end position="479"/>
    </location>
</feature>
<evidence type="ECO:0000313" key="3">
    <source>
        <dbReference type="EMBL" id="OIW31812.1"/>
    </source>
</evidence>
<feature type="region of interest" description="Disordered" evidence="1">
    <location>
        <begin position="40"/>
        <end position="276"/>
    </location>
</feature>
<sequence length="647" mass="70098">MTTDLTKLTVVELRAELKKHGLPQAGKKADLVERLSSAVENGASEVAEKETVNEEQPAEQQESPRAATTPEPAAEVSLEPVAAEDAPESVDVTFPTEGGDAVPGNPEASNDAVDAQSPTKPIATTTINIAQESGSNESIPAVAEVINDVQSRKRRSRTPSVDESARKRLRPDEPEPRQVDSEMDDASHALGKTGAPLDKDESVEPKQESAELEGPAVPKEEVTEHTLKSSGLHSPQPKDTTFYGTSNSEDVDMEGKYDGQSESRIQPRDSNQNYPVERMVEDEPAETDFSADDRPVVPAIHPATSALYIKNFMRPLRTGDVKDHLIALATPPSKEPSPDVVVDFYLDPIRTHAFVKFSSISAASRVRSALHDQVWPDERNRKALWVDFIPPEKVLDWIEREEADGGGRGKMNRWEVVYEADADGNMTAILEEGGTATARPPPRAAAPPTGPATTFIPTGPSQPNSGIEGAPTGPRGRGGRMPPGLPLQGGVTPPGGFKATRALPSLLYKPASDDVVHRRIDNMRSFYTKDRYRDMGPVEDINRYTFENIDSFVDRGKEVFVGIRPPHRERQMRGGGGRGRPSGPRRGGPPPPSFRPRGDRYMGGGGGGNNGRGDSFAPRSRLDGAPLPTYEGRSDRRGRNGFGGYGR</sequence>
<evidence type="ECO:0000256" key="1">
    <source>
        <dbReference type="SAM" id="MobiDB-lite"/>
    </source>
</evidence>
<feature type="region of interest" description="Disordered" evidence="1">
    <location>
        <begin position="562"/>
        <end position="647"/>
    </location>
</feature>
<feature type="compositionally biased region" description="Gly residues" evidence="1">
    <location>
        <begin position="601"/>
        <end position="611"/>
    </location>
</feature>
<feature type="compositionally biased region" description="Basic and acidic residues" evidence="1">
    <location>
        <begin position="163"/>
        <end position="180"/>
    </location>
</feature>
<feature type="compositionally biased region" description="Basic and acidic residues" evidence="1">
    <location>
        <begin position="218"/>
        <end position="227"/>
    </location>
</feature>
<dbReference type="Pfam" id="PF02037">
    <property type="entry name" value="SAP"/>
    <property type="match status" value="1"/>
</dbReference>
<name>A0A1J7JR20_9PEZI</name>
<dbReference type="Gene3D" id="1.10.720.30">
    <property type="entry name" value="SAP domain"/>
    <property type="match status" value="1"/>
</dbReference>
<evidence type="ECO:0000259" key="2">
    <source>
        <dbReference type="PROSITE" id="PS50800"/>
    </source>
</evidence>
<dbReference type="EMBL" id="KV875095">
    <property type="protein sequence ID" value="OIW31812.1"/>
    <property type="molecule type" value="Genomic_DNA"/>
</dbReference>